<reference evidence="1 2" key="1">
    <citation type="submission" date="2023-01" db="EMBL/GenBank/DDBJ databases">
        <authorList>
            <person name="Whitehead M."/>
        </authorList>
    </citation>
    <scope>NUCLEOTIDE SEQUENCE [LARGE SCALE GENOMIC DNA]</scope>
</reference>
<gene>
    <name evidence="1" type="ORF">MEUPH1_LOCUS28400</name>
</gene>
<evidence type="ECO:0000313" key="2">
    <source>
        <dbReference type="Proteomes" id="UP001160148"/>
    </source>
</evidence>
<sequence length="86" mass="9862">MLDNKNYKELYVERVYLLALTYITTSEDLLGNIQLIDTVDTAASACEKLLENMPSYIRVNCCTNSLCFEPEYTNDVLQSIVIVTDW</sequence>
<dbReference type="EMBL" id="CARXXK010001250">
    <property type="protein sequence ID" value="CAI6374821.1"/>
    <property type="molecule type" value="Genomic_DNA"/>
</dbReference>
<proteinExistence type="predicted"/>
<accession>A0AAV0Y327</accession>
<protein>
    <submittedName>
        <fullName evidence="1">Uncharacterized protein</fullName>
    </submittedName>
</protein>
<dbReference type="AlphaFoldDB" id="A0AAV0Y327"/>
<keyword evidence="2" id="KW-1185">Reference proteome</keyword>
<name>A0AAV0Y327_9HEMI</name>
<comment type="caution">
    <text evidence="1">The sequence shown here is derived from an EMBL/GenBank/DDBJ whole genome shotgun (WGS) entry which is preliminary data.</text>
</comment>
<organism evidence="1 2">
    <name type="scientific">Macrosiphum euphorbiae</name>
    <name type="common">potato aphid</name>
    <dbReference type="NCBI Taxonomy" id="13131"/>
    <lineage>
        <taxon>Eukaryota</taxon>
        <taxon>Metazoa</taxon>
        <taxon>Ecdysozoa</taxon>
        <taxon>Arthropoda</taxon>
        <taxon>Hexapoda</taxon>
        <taxon>Insecta</taxon>
        <taxon>Pterygota</taxon>
        <taxon>Neoptera</taxon>
        <taxon>Paraneoptera</taxon>
        <taxon>Hemiptera</taxon>
        <taxon>Sternorrhyncha</taxon>
        <taxon>Aphidomorpha</taxon>
        <taxon>Aphidoidea</taxon>
        <taxon>Aphididae</taxon>
        <taxon>Macrosiphini</taxon>
        <taxon>Macrosiphum</taxon>
    </lineage>
</organism>
<dbReference type="Proteomes" id="UP001160148">
    <property type="component" value="Unassembled WGS sequence"/>
</dbReference>
<evidence type="ECO:0000313" key="1">
    <source>
        <dbReference type="EMBL" id="CAI6374821.1"/>
    </source>
</evidence>